<dbReference type="EMBL" id="CP000774">
    <property type="protein sequence ID" value="ABS63780.1"/>
    <property type="molecule type" value="Genomic_DNA"/>
</dbReference>
<accession>A7HV47</accession>
<feature type="transmembrane region" description="Helical" evidence="5">
    <location>
        <begin position="109"/>
        <end position="135"/>
    </location>
</feature>
<dbReference type="InterPro" id="IPR023352">
    <property type="entry name" value="MAPEG-like_dom_sf"/>
</dbReference>
<evidence type="ECO:0000256" key="1">
    <source>
        <dbReference type="ARBA" id="ARBA00004141"/>
    </source>
</evidence>
<organism evidence="6 7">
    <name type="scientific">Parvibaculum lavamentivorans (strain DS-1 / DSM 13023 / NCIMB 13966)</name>
    <dbReference type="NCBI Taxonomy" id="402881"/>
    <lineage>
        <taxon>Bacteria</taxon>
        <taxon>Pseudomonadati</taxon>
        <taxon>Pseudomonadota</taxon>
        <taxon>Alphaproteobacteria</taxon>
        <taxon>Hyphomicrobiales</taxon>
        <taxon>Parvibaculaceae</taxon>
        <taxon>Parvibaculum</taxon>
    </lineage>
</organism>
<proteinExistence type="predicted"/>
<gene>
    <name evidence="6" type="ordered locus">Plav_2166</name>
</gene>
<comment type="subcellular location">
    <subcellularLocation>
        <location evidence="1">Membrane</location>
        <topology evidence="1">Multi-pass membrane protein</topology>
    </subcellularLocation>
</comment>
<dbReference type="HOGENOM" id="CLU_110291_3_1_5"/>
<dbReference type="AlphaFoldDB" id="A7HV47"/>
<dbReference type="KEGG" id="pla:Plav_2166"/>
<reference evidence="6 7" key="1">
    <citation type="journal article" date="2011" name="Stand. Genomic Sci.">
        <title>Complete genome sequence of Parvibaculum lavamentivorans type strain (DS-1(T)).</title>
        <authorList>
            <person name="Schleheck D."/>
            <person name="Weiss M."/>
            <person name="Pitluck S."/>
            <person name="Bruce D."/>
            <person name="Land M.L."/>
            <person name="Han S."/>
            <person name="Saunders E."/>
            <person name="Tapia R."/>
            <person name="Detter C."/>
            <person name="Brettin T."/>
            <person name="Han J."/>
            <person name="Woyke T."/>
            <person name="Goodwin L."/>
            <person name="Pennacchio L."/>
            <person name="Nolan M."/>
            <person name="Cook A.M."/>
            <person name="Kjelleberg S."/>
            <person name="Thomas T."/>
        </authorList>
    </citation>
    <scope>NUCLEOTIDE SEQUENCE [LARGE SCALE GENOMIC DNA]</scope>
    <source>
        <strain evidence="7">DS-1 / DSM 13023 / NCIMB 13966</strain>
    </source>
</reference>
<dbReference type="InterPro" id="IPR050997">
    <property type="entry name" value="MAPEG"/>
</dbReference>
<dbReference type="PANTHER" id="PTHR10250:SF15">
    <property type="entry name" value="MICROSOMAL GLUTATHIONE S-TRANSFERASE-RELATED"/>
    <property type="match status" value="1"/>
</dbReference>
<evidence type="ECO:0000256" key="4">
    <source>
        <dbReference type="ARBA" id="ARBA00023136"/>
    </source>
</evidence>
<dbReference type="Pfam" id="PF01124">
    <property type="entry name" value="MAPEG"/>
    <property type="match status" value="1"/>
</dbReference>
<evidence type="ECO:0000256" key="2">
    <source>
        <dbReference type="ARBA" id="ARBA00022692"/>
    </source>
</evidence>
<dbReference type="RefSeq" id="WP_012111085.1">
    <property type="nucleotide sequence ID" value="NC_009719.1"/>
</dbReference>
<protein>
    <submittedName>
        <fullName evidence="6">Membrane-associated protein in eicosanoid and glutathione metabolism (MAPEG)</fullName>
    </submittedName>
</protein>
<dbReference type="GO" id="GO:0004602">
    <property type="term" value="F:glutathione peroxidase activity"/>
    <property type="evidence" value="ECO:0007669"/>
    <property type="project" value="TreeGrafter"/>
</dbReference>
<dbReference type="eggNOG" id="COG3788">
    <property type="taxonomic scope" value="Bacteria"/>
</dbReference>
<keyword evidence="7" id="KW-1185">Reference proteome</keyword>
<sequence>MMNFAYPLTGLVMLITLAVYFWMAYKVGKARAAHNISAPRTDGPDDFLRVMRVHGNTTEGLLIFLPALWLFALIFGDMWAALVGVIYPIGRVVYARGYYAEALKRSTGFTIGLLSTAVLWLGALAALAIQVVTAYI</sequence>
<evidence type="ECO:0000256" key="3">
    <source>
        <dbReference type="ARBA" id="ARBA00022989"/>
    </source>
</evidence>
<evidence type="ECO:0000313" key="6">
    <source>
        <dbReference type="EMBL" id="ABS63780.1"/>
    </source>
</evidence>
<dbReference type="InterPro" id="IPR001129">
    <property type="entry name" value="Membr-assoc_MAPEG"/>
</dbReference>
<dbReference type="GO" id="GO:0004364">
    <property type="term" value="F:glutathione transferase activity"/>
    <property type="evidence" value="ECO:0007669"/>
    <property type="project" value="TreeGrafter"/>
</dbReference>
<dbReference type="SUPFAM" id="SSF161084">
    <property type="entry name" value="MAPEG domain-like"/>
    <property type="match status" value="1"/>
</dbReference>
<dbReference type="Proteomes" id="UP000006377">
    <property type="component" value="Chromosome"/>
</dbReference>
<evidence type="ECO:0000256" key="5">
    <source>
        <dbReference type="SAM" id="Phobius"/>
    </source>
</evidence>
<keyword evidence="4 5" id="KW-0472">Membrane</keyword>
<dbReference type="GO" id="GO:0016020">
    <property type="term" value="C:membrane"/>
    <property type="evidence" value="ECO:0007669"/>
    <property type="project" value="UniProtKB-SubCell"/>
</dbReference>
<dbReference type="PANTHER" id="PTHR10250">
    <property type="entry name" value="MICROSOMAL GLUTATHIONE S-TRANSFERASE"/>
    <property type="match status" value="1"/>
</dbReference>
<dbReference type="STRING" id="402881.Plav_2166"/>
<keyword evidence="2 5" id="KW-0812">Transmembrane</keyword>
<name>A7HV47_PARL1</name>
<feature type="transmembrane region" description="Helical" evidence="5">
    <location>
        <begin position="6"/>
        <end position="25"/>
    </location>
</feature>
<dbReference type="Gene3D" id="1.20.120.550">
    <property type="entry name" value="Membrane associated eicosanoid/glutathione metabolism-like domain"/>
    <property type="match status" value="1"/>
</dbReference>
<keyword evidence="3 5" id="KW-1133">Transmembrane helix</keyword>
<feature type="transmembrane region" description="Helical" evidence="5">
    <location>
        <begin position="61"/>
        <end position="89"/>
    </location>
</feature>
<dbReference type="GO" id="GO:0006691">
    <property type="term" value="P:leukotriene metabolic process"/>
    <property type="evidence" value="ECO:0007669"/>
    <property type="project" value="UniProtKB-ARBA"/>
</dbReference>
<evidence type="ECO:0000313" key="7">
    <source>
        <dbReference type="Proteomes" id="UP000006377"/>
    </source>
</evidence>